<proteinExistence type="predicted"/>
<accession>A0A2T7FXV1</accession>
<dbReference type="Proteomes" id="UP000244817">
    <property type="component" value="Unassembled WGS sequence"/>
</dbReference>
<protein>
    <submittedName>
        <fullName evidence="4">GNAT family N-acetyltransferase</fullName>
    </submittedName>
</protein>
<dbReference type="SUPFAM" id="SSF55729">
    <property type="entry name" value="Acyl-CoA N-acyltransferases (Nat)"/>
    <property type="match status" value="1"/>
</dbReference>
<dbReference type="Gene3D" id="3.40.630.30">
    <property type="match status" value="1"/>
</dbReference>
<sequence>MNSDFLDIPQGKIASVVTHLEMREKPEVAPHPAPAAELVFHARPELDWYRDLFSRIGADWLWFSRLGLSDAELASVLNDDRVHVYSVRVDGRDEGMLELDFREPGECELGYFGFTPAMVGKGAGRWLMGQAIAKAWAEPITRFHVHTCTLDSPQALPFYLRSGFTAYRRQVEIADDPRQAGILSPDRAPHVPIIPAD</sequence>
<comment type="caution">
    <text evidence="4">The sequence shown here is derived from an EMBL/GenBank/DDBJ whole genome shotgun (WGS) entry which is preliminary data.</text>
</comment>
<evidence type="ECO:0000313" key="4">
    <source>
        <dbReference type="EMBL" id="PVA06994.1"/>
    </source>
</evidence>
<evidence type="ECO:0000313" key="5">
    <source>
        <dbReference type="Proteomes" id="UP000244817"/>
    </source>
</evidence>
<dbReference type="PANTHER" id="PTHR43800:SF1">
    <property type="entry name" value="PEPTIDYL-LYSINE N-ACETYLTRANSFERASE YJAB"/>
    <property type="match status" value="1"/>
</dbReference>
<keyword evidence="2" id="KW-0012">Acyltransferase</keyword>
<dbReference type="AlphaFoldDB" id="A0A2T7FXV1"/>
<dbReference type="CDD" id="cd04301">
    <property type="entry name" value="NAT_SF"/>
    <property type="match status" value="1"/>
</dbReference>
<dbReference type="PANTHER" id="PTHR43800">
    <property type="entry name" value="PEPTIDYL-LYSINE N-ACETYLTRANSFERASE YJAB"/>
    <property type="match status" value="1"/>
</dbReference>
<dbReference type="InterPro" id="IPR000182">
    <property type="entry name" value="GNAT_dom"/>
</dbReference>
<dbReference type="InterPro" id="IPR016181">
    <property type="entry name" value="Acyl_CoA_acyltransferase"/>
</dbReference>
<gene>
    <name evidence="4" type="ORF">DC363_07585</name>
</gene>
<evidence type="ECO:0000259" key="3">
    <source>
        <dbReference type="PROSITE" id="PS51186"/>
    </source>
</evidence>
<evidence type="ECO:0000256" key="2">
    <source>
        <dbReference type="ARBA" id="ARBA00023315"/>
    </source>
</evidence>
<evidence type="ECO:0000256" key="1">
    <source>
        <dbReference type="ARBA" id="ARBA00022679"/>
    </source>
</evidence>
<dbReference type="PROSITE" id="PS51186">
    <property type="entry name" value="GNAT"/>
    <property type="match status" value="1"/>
</dbReference>
<dbReference type="GO" id="GO:0016747">
    <property type="term" value="F:acyltransferase activity, transferring groups other than amino-acyl groups"/>
    <property type="evidence" value="ECO:0007669"/>
    <property type="project" value="InterPro"/>
</dbReference>
<keyword evidence="1 4" id="KW-0808">Transferase</keyword>
<reference evidence="4 5" key="1">
    <citation type="submission" date="2018-04" db="EMBL/GenBank/DDBJ databases">
        <title>Pelagivirga bohaiensis gen. nov., sp. nov., a bacterium isolated from the Bohai Sea.</title>
        <authorList>
            <person name="Ji X."/>
        </authorList>
    </citation>
    <scope>NUCLEOTIDE SEQUENCE [LARGE SCALE GENOMIC DNA]</scope>
    <source>
        <strain evidence="4 5">BH-SD16</strain>
    </source>
</reference>
<name>A0A2T7FXV1_9RHOB</name>
<feature type="domain" description="N-acetyltransferase" evidence="3">
    <location>
        <begin position="40"/>
        <end position="188"/>
    </location>
</feature>
<dbReference type="EMBL" id="QCYG01000004">
    <property type="protein sequence ID" value="PVA06994.1"/>
    <property type="molecule type" value="Genomic_DNA"/>
</dbReference>
<dbReference type="OrthoDB" id="275336at2"/>
<organism evidence="4 5">
    <name type="scientific">Thalassorhabdomicrobium marinisediminis</name>
    <dbReference type="NCBI Taxonomy" id="2170577"/>
    <lineage>
        <taxon>Bacteria</taxon>
        <taxon>Pseudomonadati</taxon>
        <taxon>Pseudomonadota</taxon>
        <taxon>Alphaproteobacteria</taxon>
        <taxon>Rhodobacterales</taxon>
        <taxon>Paracoccaceae</taxon>
        <taxon>Thalassorhabdomicrobium</taxon>
    </lineage>
</organism>
<dbReference type="Pfam" id="PF00583">
    <property type="entry name" value="Acetyltransf_1"/>
    <property type="match status" value="1"/>
</dbReference>
<keyword evidence="5" id="KW-1185">Reference proteome</keyword>
<dbReference type="RefSeq" id="WP_108640529.1">
    <property type="nucleotide sequence ID" value="NZ_QCYG01000004.1"/>
</dbReference>